<dbReference type="Proteomes" id="UP000076088">
    <property type="component" value="Chromosome"/>
</dbReference>
<reference evidence="3" key="1">
    <citation type="submission" date="2015-11" db="EMBL/GenBank/DDBJ databases">
        <title>Complete genome sequence of a polyethylene-glycol degrader Sphingopyxis macrogoltabida 203N (NBRC 111659).</title>
        <authorList>
            <person name="Yoshiyuki O."/>
            <person name="Shouta N."/>
            <person name="Nagata Y."/>
            <person name="Numata M."/>
            <person name="Tsuchikane K."/>
            <person name="Hosoyama A."/>
            <person name="Yamazoe A."/>
            <person name="Tsuda M."/>
            <person name="Fujita N."/>
            <person name="Kawai F."/>
        </authorList>
    </citation>
    <scope>NUCLEOTIDE SEQUENCE [LARGE SCALE GENOMIC DNA]</scope>
    <source>
        <strain evidence="3">203N</strain>
    </source>
</reference>
<keyword evidence="3" id="KW-1185">Reference proteome</keyword>
<dbReference type="InterPro" id="IPR043856">
    <property type="entry name" value="DUF5818"/>
</dbReference>
<protein>
    <submittedName>
        <fullName evidence="2">Uncharacterized protein</fullName>
    </submittedName>
</protein>
<dbReference type="RefSeq" id="WP_054728002.1">
    <property type="nucleotide sequence ID" value="NZ_CP009429.1"/>
</dbReference>
<gene>
    <name evidence="2" type="ORF">ATM17_08210</name>
</gene>
<proteinExistence type="predicted"/>
<evidence type="ECO:0000313" key="2">
    <source>
        <dbReference type="EMBL" id="AMU89022.1"/>
    </source>
</evidence>
<evidence type="ECO:0000313" key="3">
    <source>
        <dbReference type="Proteomes" id="UP000076088"/>
    </source>
</evidence>
<evidence type="ECO:0000256" key="1">
    <source>
        <dbReference type="SAM" id="MobiDB-lite"/>
    </source>
</evidence>
<accession>A0AAC8YZL3</accession>
<dbReference type="Pfam" id="PF19135">
    <property type="entry name" value="DUF5818"/>
    <property type="match status" value="1"/>
</dbReference>
<dbReference type="KEGG" id="smaz:LH19_11670"/>
<dbReference type="AlphaFoldDB" id="A0AAC8YZL3"/>
<feature type="region of interest" description="Disordered" evidence="1">
    <location>
        <begin position="66"/>
        <end position="85"/>
    </location>
</feature>
<name>A0AAC8YZL3_SPHMC</name>
<sequence length="85" mass="8945">MAGIGSRIDESGMLLRVAGGFALRRDLGGRWRLDLRRTPVDHVEKRVRITGILVGEDLVEVDGVAPEGAVAPGGDLPDSGSPIEA</sequence>
<feature type="compositionally biased region" description="Low complexity" evidence="1">
    <location>
        <begin position="66"/>
        <end position="75"/>
    </location>
</feature>
<organism evidence="2 3">
    <name type="scientific">Sphingopyxis macrogoltabida</name>
    <name type="common">Sphingomonas macrogoltabidus</name>
    <dbReference type="NCBI Taxonomy" id="33050"/>
    <lineage>
        <taxon>Bacteria</taxon>
        <taxon>Pseudomonadati</taxon>
        <taxon>Pseudomonadota</taxon>
        <taxon>Alphaproteobacteria</taxon>
        <taxon>Sphingomonadales</taxon>
        <taxon>Sphingomonadaceae</taxon>
        <taxon>Sphingopyxis</taxon>
    </lineage>
</organism>
<reference evidence="2 3" key="2">
    <citation type="journal article" date="2016" name="Genome Announc.">
        <title>Complete Genome Sequence of Sphingopyxis macrogoltabida Strain 203N (NBRC 111659), a Polyethylene Glycol Degrader.</title>
        <authorList>
            <person name="Ohtsubo Y."/>
            <person name="Nonoyama S."/>
            <person name="Nagata Y."/>
            <person name="Numata M."/>
            <person name="Tsuchikane K."/>
            <person name="Hosoyama A."/>
            <person name="Yamazoe A."/>
            <person name="Tsuda M."/>
            <person name="Fujita N."/>
            <person name="Kawai F."/>
        </authorList>
    </citation>
    <scope>NUCLEOTIDE SEQUENCE [LARGE SCALE GENOMIC DNA]</scope>
    <source>
        <strain evidence="2 3">203N</strain>
    </source>
</reference>
<dbReference type="EMBL" id="CP013344">
    <property type="protein sequence ID" value="AMU89022.1"/>
    <property type="molecule type" value="Genomic_DNA"/>
</dbReference>